<dbReference type="InterPro" id="IPR023772">
    <property type="entry name" value="DNA-bd_HTH_TetR-type_CS"/>
</dbReference>
<dbReference type="PANTHER" id="PTHR43479">
    <property type="entry name" value="ACREF/ENVCD OPERON REPRESSOR-RELATED"/>
    <property type="match status" value="1"/>
</dbReference>
<evidence type="ECO:0000313" key="4">
    <source>
        <dbReference type="EMBL" id="QMV39846.1"/>
    </source>
</evidence>
<dbReference type="Proteomes" id="UP000515679">
    <property type="component" value="Chromosome"/>
</dbReference>
<dbReference type="InterPro" id="IPR049149">
    <property type="entry name" value="TetR/AcrR_C"/>
</dbReference>
<reference evidence="4 5" key="1">
    <citation type="submission" date="2019-07" db="EMBL/GenBank/DDBJ databases">
        <authorList>
            <person name="Kim J.K."/>
            <person name="Cheong H.-M."/>
            <person name="Choi Y."/>
            <person name="Hwang K.J."/>
            <person name="Lee S."/>
            <person name="Choi C."/>
        </authorList>
    </citation>
    <scope>NUCLEOTIDE SEQUENCE [LARGE SCALE GENOMIC DNA]</scope>
    <source>
        <strain evidence="4 5">KS 22</strain>
    </source>
</reference>
<dbReference type="Pfam" id="PF00440">
    <property type="entry name" value="TetR_N"/>
    <property type="match status" value="1"/>
</dbReference>
<keyword evidence="5" id="KW-1185">Reference proteome</keyword>
<dbReference type="Gene3D" id="1.10.357.10">
    <property type="entry name" value="Tetracycline Repressor, domain 2"/>
    <property type="match status" value="1"/>
</dbReference>
<evidence type="ECO:0000313" key="5">
    <source>
        <dbReference type="Proteomes" id="UP000515679"/>
    </source>
</evidence>
<name>A0A7G5BSB2_9BACL</name>
<dbReference type="PANTHER" id="PTHR43479:SF11">
    <property type="entry name" value="ACREF_ENVCD OPERON REPRESSOR-RELATED"/>
    <property type="match status" value="1"/>
</dbReference>
<feature type="domain" description="HTH tetR-type" evidence="3">
    <location>
        <begin position="8"/>
        <end position="68"/>
    </location>
</feature>
<proteinExistence type="predicted"/>
<dbReference type="KEGG" id="cchl:FPL14_00455"/>
<sequence length="211" mass="23894">MRISKNPDVRKNEILDAAEILFATKGYNHTTINDILEAVAIAKGTFYYHFQSKEEVMDAIVMRFIAAGVDAARLIASDIALTAHEKIFRIVMAQKPDDGKERMIEQLHQVHNAEMHQKSLVETILQLTPVLTDVIEQGIEEGTFHTAYPRETVEFLLVSSSFLFDDGIFQWRPEELMRKAVAFTAVMEKTLGAEQGSFGYMLEAIGKRERS</sequence>
<dbReference type="EMBL" id="CP041969">
    <property type="protein sequence ID" value="QMV39846.1"/>
    <property type="molecule type" value="Genomic_DNA"/>
</dbReference>
<dbReference type="GO" id="GO:0003677">
    <property type="term" value="F:DNA binding"/>
    <property type="evidence" value="ECO:0007669"/>
    <property type="project" value="UniProtKB-UniRule"/>
</dbReference>
<accession>A0A7G5BSB2</accession>
<evidence type="ECO:0000256" key="1">
    <source>
        <dbReference type="ARBA" id="ARBA00023125"/>
    </source>
</evidence>
<gene>
    <name evidence="4" type="ORF">FPL14_00455</name>
</gene>
<feature type="DNA-binding region" description="H-T-H motif" evidence="2">
    <location>
        <begin position="31"/>
        <end position="50"/>
    </location>
</feature>
<dbReference type="InterPro" id="IPR036271">
    <property type="entry name" value="Tet_transcr_reg_TetR-rel_C_sf"/>
</dbReference>
<dbReference type="Pfam" id="PF21303">
    <property type="entry name" value="TetR_C_39"/>
    <property type="match status" value="1"/>
</dbReference>
<evidence type="ECO:0000256" key="2">
    <source>
        <dbReference type="PROSITE-ProRule" id="PRU00335"/>
    </source>
</evidence>
<evidence type="ECO:0000259" key="3">
    <source>
        <dbReference type="PROSITE" id="PS50977"/>
    </source>
</evidence>
<dbReference type="PRINTS" id="PR00455">
    <property type="entry name" value="HTHTETR"/>
</dbReference>
<organism evidence="4 5">
    <name type="scientific">Cohnella cholangitidis</name>
    <dbReference type="NCBI Taxonomy" id="2598458"/>
    <lineage>
        <taxon>Bacteria</taxon>
        <taxon>Bacillati</taxon>
        <taxon>Bacillota</taxon>
        <taxon>Bacilli</taxon>
        <taxon>Bacillales</taxon>
        <taxon>Paenibacillaceae</taxon>
        <taxon>Cohnella</taxon>
    </lineage>
</organism>
<protein>
    <submittedName>
        <fullName evidence="4">TetR/AcrR family transcriptional regulator</fullName>
    </submittedName>
</protein>
<dbReference type="PROSITE" id="PS50977">
    <property type="entry name" value="HTH_TETR_2"/>
    <property type="match status" value="1"/>
</dbReference>
<dbReference type="SUPFAM" id="SSF48498">
    <property type="entry name" value="Tetracyclin repressor-like, C-terminal domain"/>
    <property type="match status" value="1"/>
</dbReference>
<dbReference type="InterPro" id="IPR009057">
    <property type="entry name" value="Homeodomain-like_sf"/>
</dbReference>
<dbReference type="PROSITE" id="PS01081">
    <property type="entry name" value="HTH_TETR_1"/>
    <property type="match status" value="1"/>
</dbReference>
<dbReference type="SUPFAM" id="SSF46689">
    <property type="entry name" value="Homeodomain-like"/>
    <property type="match status" value="1"/>
</dbReference>
<dbReference type="AlphaFoldDB" id="A0A7G5BSB2"/>
<keyword evidence="1 2" id="KW-0238">DNA-binding</keyword>
<dbReference type="RefSeq" id="WP_182301178.1">
    <property type="nucleotide sequence ID" value="NZ_CP041969.1"/>
</dbReference>
<dbReference type="InterPro" id="IPR001647">
    <property type="entry name" value="HTH_TetR"/>
</dbReference>
<dbReference type="InterPro" id="IPR050624">
    <property type="entry name" value="HTH-type_Tx_Regulator"/>
</dbReference>